<sequence length="360" mass="41388">MPRPDSPQHHGIRYLNDRIVVWLLLAPMLSVIFGCNWIQRKQGYNQELCRDCIEQSFTAQQTGNLEQARQHLEKSIKIEPHHAETWWNLAELSIQQDRYSQAIVELKEYLELQPDDPHGYLRLAQLYYLQNEYELAQTALKETIRRIPNNIDAIMLSGRLARKQADHPLAMSAYYHVLQVNPNHAEATLELAEMLLAKHESVQAAAILRGLTRTNLIPEDESRAHLNLGIAYGQTERWEDAVEHLAKADAMTDQPTPRDRYRLAYAHYKAGTSQQALEILLKMADSEHWDSRTENFYATITGTIPQTAYTPSVMSASHEHRSDHPFLKDLQVSPVFATDRLLQKLSETEIDIVPPEWGPK</sequence>
<evidence type="ECO:0000313" key="5">
    <source>
        <dbReference type="EMBL" id="TWT59396.1"/>
    </source>
</evidence>
<reference evidence="5 6" key="1">
    <citation type="submission" date="2019-02" db="EMBL/GenBank/DDBJ databases">
        <title>Deep-cultivation of Planctomycetes and their phenomic and genomic characterization uncovers novel biology.</title>
        <authorList>
            <person name="Wiegand S."/>
            <person name="Jogler M."/>
            <person name="Boedeker C."/>
            <person name="Pinto D."/>
            <person name="Vollmers J."/>
            <person name="Rivas-Marin E."/>
            <person name="Kohn T."/>
            <person name="Peeters S.H."/>
            <person name="Heuer A."/>
            <person name="Rast P."/>
            <person name="Oberbeckmann S."/>
            <person name="Bunk B."/>
            <person name="Jeske O."/>
            <person name="Meyerdierks A."/>
            <person name="Storesund J.E."/>
            <person name="Kallscheuer N."/>
            <person name="Luecker S."/>
            <person name="Lage O.M."/>
            <person name="Pohl T."/>
            <person name="Merkel B.J."/>
            <person name="Hornburger P."/>
            <person name="Mueller R.-W."/>
            <person name="Bruemmer F."/>
            <person name="Labrenz M."/>
            <person name="Spormann A.M."/>
            <person name="Op Den Camp H."/>
            <person name="Overmann J."/>
            <person name="Amann R."/>
            <person name="Jetten M.S.M."/>
            <person name="Mascher T."/>
            <person name="Medema M.H."/>
            <person name="Devos D.P."/>
            <person name="Kaster A.-K."/>
            <person name="Ovreas L."/>
            <person name="Rohde M."/>
            <person name="Galperin M.Y."/>
            <person name="Jogler C."/>
        </authorList>
    </citation>
    <scope>NUCLEOTIDE SEQUENCE [LARGE SCALE GENOMIC DNA]</scope>
    <source>
        <strain evidence="5 6">Pan54</strain>
    </source>
</reference>
<proteinExistence type="predicted"/>
<evidence type="ECO:0000313" key="6">
    <source>
        <dbReference type="Proteomes" id="UP000316095"/>
    </source>
</evidence>
<keyword evidence="1" id="KW-0677">Repeat</keyword>
<dbReference type="PANTHER" id="PTHR44858:SF1">
    <property type="entry name" value="UDP-N-ACETYLGLUCOSAMINE--PEPTIDE N-ACETYLGLUCOSAMINYLTRANSFERASE SPINDLY-RELATED"/>
    <property type="match status" value="1"/>
</dbReference>
<name>A0A5C5X8R5_9PLAN</name>
<dbReference type="PANTHER" id="PTHR44858">
    <property type="entry name" value="TETRATRICOPEPTIDE REPEAT PROTEIN 6"/>
    <property type="match status" value="1"/>
</dbReference>
<keyword evidence="4" id="KW-0472">Membrane</keyword>
<dbReference type="InterPro" id="IPR019734">
    <property type="entry name" value="TPR_rpt"/>
</dbReference>
<dbReference type="Gene3D" id="1.25.40.10">
    <property type="entry name" value="Tetratricopeptide repeat domain"/>
    <property type="match status" value="2"/>
</dbReference>
<protein>
    <submittedName>
        <fullName evidence="5">Formate-dependent nitrite reductase complex subunit NrfG</fullName>
    </submittedName>
</protein>
<dbReference type="AlphaFoldDB" id="A0A5C5X8R5"/>
<evidence type="ECO:0000256" key="3">
    <source>
        <dbReference type="PROSITE-ProRule" id="PRU00339"/>
    </source>
</evidence>
<dbReference type="Pfam" id="PF14559">
    <property type="entry name" value="TPR_19"/>
    <property type="match status" value="1"/>
</dbReference>
<dbReference type="SMART" id="SM00028">
    <property type="entry name" value="TPR"/>
    <property type="match status" value="5"/>
</dbReference>
<dbReference type="InterPro" id="IPR050498">
    <property type="entry name" value="Ycf3"/>
</dbReference>
<organism evidence="5 6">
    <name type="scientific">Rubinisphaera italica</name>
    <dbReference type="NCBI Taxonomy" id="2527969"/>
    <lineage>
        <taxon>Bacteria</taxon>
        <taxon>Pseudomonadati</taxon>
        <taxon>Planctomycetota</taxon>
        <taxon>Planctomycetia</taxon>
        <taxon>Planctomycetales</taxon>
        <taxon>Planctomycetaceae</taxon>
        <taxon>Rubinisphaera</taxon>
    </lineage>
</organism>
<accession>A0A5C5X8R5</accession>
<dbReference type="Proteomes" id="UP000316095">
    <property type="component" value="Unassembled WGS sequence"/>
</dbReference>
<dbReference type="PROSITE" id="PS50005">
    <property type="entry name" value="TPR"/>
    <property type="match status" value="2"/>
</dbReference>
<dbReference type="OrthoDB" id="240283at2"/>
<keyword evidence="2 3" id="KW-0802">TPR repeat</keyword>
<feature type="repeat" description="TPR" evidence="3">
    <location>
        <begin position="83"/>
        <end position="116"/>
    </location>
</feature>
<dbReference type="InterPro" id="IPR011990">
    <property type="entry name" value="TPR-like_helical_dom_sf"/>
</dbReference>
<evidence type="ECO:0000256" key="2">
    <source>
        <dbReference type="ARBA" id="ARBA00022803"/>
    </source>
</evidence>
<gene>
    <name evidence="5" type="primary">nrfG</name>
    <name evidence="5" type="ORF">Pan54_00970</name>
</gene>
<dbReference type="SUPFAM" id="SSF48452">
    <property type="entry name" value="TPR-like"/>
    <property type="match status" value="2"/>
</dbReference>
<dbReference type="Pfam" id="PF13174">
    <property type="entry name" value="TPR_6"/>
    <property type="match status" value="1"/>
</dbReference>
<dbReference type="EMBL" id="SJPG01000001">
    <property type="protein sequence ID" value="TWT59396.1"/>
    <property type="molecule type" value="Genomic_DNA"/>
</dbReference>
<evidence type="ECO:0000256" key="4">
    <source>
        <dbReference type="SAM" id="Phobius"/>
    </source>
</evidence>
<keyword evidence="6" id="KW-1185">Reference proteome</keyword>
<keyword evidence="4" id="KW-1133">Transmembrane helix</keyword>
<comment type="caution">
    <text evidence="5">The sequence shown here is derived from an EMBL/GenBank/DDBJ whole genome shotgun (WGS) entry which is preliminary data.</text>
</comment>
<evidence type="ECO:0000256" key="1">
    <source>
        <dbReference type="ARBA" id="ARBA00022737"/>
    </source>
</evidence>
<keyword evidence="4" id="KW-0812">Transmembrane</keyword>
<feature type="repeat" description="TPR" evidence="3">
    <location>
        <begin position="117"/>
        <end position="150"/>
    </location>
</feature>
<feature type="transmembrane region" description="Helical" evidence="4">
    <location>
        <begin position="20"/>
        <end position="38"/>
    </location>
</feature>
<dbReference type="PROSITE" id="PS51257">
    <property type="entry name" value="PROKAR_LIPOPROTEIN"/>
    <property type="match status" value="1"/>
</dbReference>